<dbReference type="Proteomes" id="UP000017746">
    <property type="component" value="Chromosome"/>
</dbReference>
<dbReference type="EMBL" id="CP006272">
    <property type="protein sequence ID" value="AGZ46693.1"/>
    <property type="molecule type" value="Genomic_DNA"/>
</dbReference>
<dbReference type="InterPro" id="IPR022770">
    <property type="entry name" value="IucA/IucC-like_C"/>
</dbReference>
<name>U5WBX0_9ACTN</name>
<feature type="domain" description="Aerobactin siderophore biosynthesis IucA/IucC-like C-terminal" evidence="1">
    <location>
        <begin position="84"/>
        <end position="206"/>
    </location>
</feature>
<evidence type="ECO:0000259" key="1">
    <source>
        <dbReference type="Pfam" id="PF06276"/>
    </source>
</evidence>
<dbReference type="AlphaFoldDB" id="U5WBX0"/>
<evidence type="ECO:0000313" key="2">
    <source>
        <dbReference type="EMBL" id="AGZ46693.1"/>
    </source>
</evidence>
<evidence type="ECO:0000313" key="3">
    <source>
        <dbReference type="Proteomes" id="UP000017746"/>
    </source>
</evidence>
<reference evidence="2 3" key="1">
    <citation type="journal article" date="2014" name="J. Biotechnol.">
        <title>Complete genome sequence of the actinobacterium Actinoplanes friuliensis HAG 010964, producer of the lipopeptide antibiotic friulimycin.</title>
        <authorList>
            <person name="Ruckert C."/>
            <person name="Szczepanowski R."/>
            <person name="Albersmeier A."/>
            <person name="Goesmann A."/>
            <person name="Fischer N."/>
            <person name="Steinkamper A."/>
            <person name="Puhler A."/>
            <person name="Biener R."/>
            <person name="Schwartz D."/>
            <person name="Kalinowski J."/>
        </authorList>
    </citation>
    <scope>NUCLEOTIDE SEQUENCE [LARGE SCALE GENOMIC DNA]</scope>
    <source>
        <strain evidence="2 3">DSM 7358</strain>
    </source>
</reference>
<organism evidence="2 3">
    <name type="scientific">Actinoplanes friuliensis DSM 7358</name>
    <dbReference type="NCBI Taxonomy" id="1246995"/>
    <lineage>
        <taxon>Bacteria</taxon>
        <taxon>Bacillati</taxon>
        <taxon>Actinomycetota</taxon>
        <taxon>Actinomycetes</taxon>
        <taxon>Micromonosporales</taxon>
        <taxon>Micromonosporaceae</taxon>
        <taxon>Actinoplanes</taxon>
    </lineage>
</organism>
<dbReference type="Pfam" id="PF06276">
    <property type="entry name" value="FhuF"/>
    <property type="match status" value="1"/>
</dbReference>
<accession>U5WBX0</accession>
<dbReference type="GO" id="GO:0003824">
    <property type="term" value="F:catalytic activity"/>
    <property type="evidence" value="ECO:0007669"/>
    <property type="project" value="UniProtKB-ARBA"/>
</dbReference>
<keyword evidence="3" id="KW-1185">Reference proteome</keyword>
<gene>
    <name evidence="2" type="ORF">AFR_42195</name>
</gene>
<dbReference type="PATRIC" id="fig|1246995.3.peg.8540"/>
<sequence>MTAALDRALASDYAQQPLAPVTATLRAMFGTSTELPGLAPDLLVQDPTGWLPTSDLAGASLDTLLDSSRQRWQAQPHAAAALAWKAYTYWLTLPAVLGWASARRVPLLTGTDVLMHFSDPRPLVTIGLRHDITVAVLPSDPLAVSGLPQVRVVADEAALLEELRRSLLDEHLTPLLDAIHTKVRLGSRTLLGSLASGVAYAVLRSADVLPGSSAESIAALLGTLGVDDLIELVPGRNGKLDVQRKTCCLAFTLPKPKVCMGCCIKQ</sequence>
<dbReference type="eggNOG" id="COG4114">
    <property type="taxonomic scope" value="Bacteria"/>
</dbReference>
<dbReference type="STRING" id="1246995.AFR_42195"/>
<proteinExistence type="predicted"/>
<dbReference type="KEGG" id="afs:AFR_42195"/>
<protein>
    <recommendedName>
        <fullName evidence="1">Aerobactin siderophore biosynthesis IucA/IucC-like C-terminal domain-containing protein</fullName>
    </recommendedName>
</protein>
<dbReference type="HOGENOM" id="CLU_1068804_0_0_11"/>